<evidence type="ECO:0000256" key="5">
    <source>
        <dbReference type="SAM" id="Phobius"/>
    </source>
</evidence>
<dbReference type="Gene3D" id="1.10.287.950">
    <property type="entry name" value="Methyl-accepting chemotaxis protein"/>
    <property type="match status" value="1"/>
</dbReference>
<dbReference type="EMBL" id="DWXO01000017">
    <property type="protein sequence ID" value="HJB79596.1"/>
    <property type="molecule type" value="Genomic_DNA"/>
</dbReference>
<feature type="domain" description="HAMP" evidence="7">
    <location>
        <begin position="212"/>
        <end position="265"/>
    </location>
</feature>
<dbReference type="GO" id="GO:0004888">
    <property type="term" value="F:transmembrane signaling receptor activity"/>
    <property type="evidence" value="ECO:0007669"/>
    <property type="project" value="TreeGrafter"/>
</dbReference>
<accession>A0A9D2SAJ9</accession>
<proteinExistence type="inferred from homology"/>
<evidence type="ECO:0000256" key="4">
    <source>
        <dbReference type="SAM" id="MobiDB-lite"/>
    </source>
</evidence>
<dbReference type="PANTHER" id="PTHR43531">
    <property type="entry name" value="PROTEIN ICFG"/>
    <property type="match status" value="1"/>
</dbReference>
<dbReference type="SMART" id="SM00283">
    <property type="entry name" value="MA"/>
    <property type="match status" value="1"/>
</dbReference>
<dbReference type="PROSITE" id="PS50111">
    <property type="entry name" value="CHEMOTAXIS_TRANSDUC_2"/>
    <property type="match status" value="1"/>
</dbReference>
<dbReference type="InterPro" id="IPR024478">
    <property type="entry name" value="HlyB_4HB_MCP"/>
</dbReference>
<feature type="transmembrane region" description="Helical" evidence="5">
    <location>
        <begin position="12"/>
        <end position="31"/>
    </location>
</feature>
<dbReference type="Pfam" id="PF12729">
    <property type="entry name" value="4HB_MCP_1"/>
    <property type="match status" value="1"/>
</dbReference>
<feature type="region of interest" description="Disordered" evidence="4">
    <location>
        <begin position="566"/>
        <end position="590"/>
    </location>
</feature>
<dbReference type="Proteomes" id="UP000823921">
    <property type="component" value="Unassembled WGS sequence"/>
</dbReference>
<feature type="transmembrane region" description="Helical" evidence="5">
    <location>
        <begin position="187"/>
        <end position="211"/>
    </location>
</feature>
<comment type="caution">
    <text evidence="8">The sequence shown here is derived from an EMBL/GenBank/DDBJ whole genome shotgun (WGS) entry which is preliminary data.</text>
</comment>
<evidence type="ECO:0000256" key="3">
    <source>
        <dbReference type="PROSITE-ProRule" id="PRU00284"/>
    </source>
</evidence>
<keyword evidence="5" id="KW-0812">Transmembrane</keyword>
<dbReference type="SUPFAM" id="SSF58104">
    <property type="entry name" value="Methyl-accepting chemotaxis protein (MCP) signaling domain"/>
    <property type="match status" value="1"/>
</dbReference>
<evidence type="ECO:0000259" key="6">
    <source>
        <dbReference type="PROSITE" id="PS50111"/>
    </source>
</evidence>
<evidence type="ECO:0000313" key="9">
    <source>
        <dbReference type="Proteomes" id="UP000823921"/>
    </source>
</evidence>
<reference evidence="8" key="1">
    <citation type="journal article" date="2021" name="PeerJ">
        <title>Extensive microbial diversity within the chicken gut microbiome revealed by metagenomics and culture.</title>
        <authorList>
            <person name="Gilroy R."/>
            <person name="Ravi A."/>
            <person name="Getino M."/>
            <person name="Pursley I."/>
            <person name="Horton D.L."/>
            <person name="Alikhan N.F."/>
            <person name="Baker D."/>
            <person name="Gharbi K."/>
            <person name="Hall N."/>
            <person name="Watson M."/>
            <person name="Adriaenssens E.M."/>
            <person name="Foster-Nyarko E."/>
            <person name="Jarju S."/>
            <person name="Secka A."/>
            <person name="Antonio M."/>
            <person name="Oren A."/>
            <person name="Chaudhuri R.R."/>
            <person name="La Ragione R."/>
            <person name="Hildebrand F."/>
            <person name="Pallen M.J."/>
        </authorList>
    </citation>
    <scope>NUCLEOTIDE SEQUENCE</scope>
    <source>
        <strain evidence="8">CHK192-8294</strain>
    </source>
</reference>
<protein>
    <submittedName>
        <fullName evidence="8">MCP four helix bundle domain-containing protein</fullName>
    </submittedName>
</protein>
<dbReference type="InterPro" id="IPR003660">
    <property type="entry name" value="HAMP_dom"/>
</dbReference>
<dbReference type="GO" id="GO:0007165">
    <property type="term" value="P:signal transduction"/>
    <property type="evidence" value="ECO:0007669"/>
    <property type="project" value="UniProtKB-KW"/>
</dbReference>
<gene>
    <name evidence="8" type="ORF">H9712_01285</name>
</gene>
<dbReference type="PROSITE" id="PS50885">
    <property type="entry name" value="HAMP"/>
    <property type="match status" value="1"/>
</dbReference>
<dbReference type="InterPro" id="IPR051310">
    <property type="entry name" value="MCP_chemotaxis"/>
</dbReference>
<keyword evidence="1" id="KW-0145">Chemotaxis</keyword>
<keyword evidence="3" id="KW-0807">Transducer</keyword>
<dbReference type="CDD" id="cd06225">
    <property type="entry name" value="HAMP"/>
    <property type="match status" value="1"/>
</dbReference>
<keyword evidence="5" id="KW-1133">Transmembrane helix</keyword>
<name>A0A9D2SAJ9_9FIRM</name>
<evidence type="ECO:0000256" key="2">
    <source>
        <dbReference type="ARBA" id="ARBA00029447"/>
    </source>
</evidence>
<feature type="domain" description="Methyl-accepting transducer" evidence="6">
    <location>
        <begin position="317"/>
        <end position="546"/>
    </location>
</feature>
<dbReference type="Gene3D" id="6.10.340.10">
    <property type="match status" value="1"/>
</dbReference>
<dbReference type="Pfam" id="PF00672">
    <property type="entry name" value="HAMP"/>
    <property type="match status" value="1"/>
</dbReference>
<dbReference type="InterPro" id="IPR004089">
    <property type="entry name" value="MCPsignal_dom"/>
</dbReference>
<dbReference type="PANTHER" id="PTHR43531:SF11">
    <property type="entry name" value="METHYL-ACCEPTING CHEMOTAXIS PROTEIN 3"/>
    <property type="match status" value="1"/>
</dbReference>
<dbReference type="Pfam" id="PF00015">
    <property type="entry name" value="MCPsignal"/>
    <property type="match status" value="1"/>
</dbReference>
<organism evidence="8 9">
    <name type="scientific">Candidatus Flavonifractor intestinigallinarum</name>
    <dbReference type="NCBI Taxonomy" id="2838586"/>
    <lineage>
        <taxon>Bacteria</taxon>
        <taxon>Bacillati</taxon>
        <taxon>Bacillota</taxon>
        <taxon>Clostridia</taxon>
        <taxon>Eubacteriales</taxon>
        <taxon>Oscillospiraceae</taxon>
        <taxon>Flavonifractor</taxon>
    </lineage>
</organism>
<keyword evidence="5" id="KW-0472">Membrane</keyword>
<dbReference type="AlphaFoldDB" id="A0A9D2SAJ9"/>
<evidence type="ECO:0000313" key="8">
    <source>
        <dbReference type="EMBL" id="HJB79596.1"/>
    </source>
</evidence>
<evidence type="ECO:0000256" key="1">
    <source>
        <dbReference type="ARBA" id="ARBA00022500"/>
    </source>
</evidence>
<sequence>MKNLKLKWKLFLSYGVIFLLMFVLGISSISITNMMTKKSVEYSENIVPVVEEIGLARRNMISVRRYLLNAIIAGNEDDYARVQTSMNTDREALYASLDKIKAIEPNYASTIDEIREKLQSVSSYNANIMELSADFGNQTAIEQAYDIYLNSYAPTFDEAADMIIALNEQINQDVQAQELTVTNARTVAIGIVIGILIIGLLAVAIFTLSMLRYILVPTQKLLEGAQALARGDFENASVEYDSRDEFGHLAAEITAVMKRIMFITEDLRVGLEAVAEGHFDVTSKNDSEYEGQYSELRDSVYKLIHILNDVMCKIQTASVEVSNGAEQVANAAQTLSQGSTEQASSVEELAATLNDISHQVNENTHLIEQTGMRVNETVEEVSLGTDRMQQMLIAMQNISATSSEIGKIIKSIEDIAFQTNILALNAAVEAARAGTAGKGFAVVADEVRRLAANTAEASQNTGELISKALKAVDNGKTIADETAASLARVNEIIEHLASQARQVAENSKAQDDAINQLSIGVEQISAVVQSNSATAEESAAASEELSGQAQIMKQLVSKFTIACSGSQQRQDTENTDASPQPCGCDSSSKY</sequence>
<reference evidence="8" key="2">
    <citation type="submission" date="2021-04" db="EMBL/GenBank/DDBJ databases">
        <authorList>
            <person name="Gilroy R."/>
        </authorList>
    </citation>
    <scope>NUCLEOTIDE SEQUENCE</scope>
    <source>
        <strain evidence="8">CHK192-8294</strain>
    </source>
</reference>
<evidence type="ECO:0000259" key="7">
    <source>
        <dbReference type="PROSITE" id="PS50885"/>
    </source>
</evidence>
<dbReference type="GO" id="GO:0005886">
    <property type="term" value="C:plasma membrane"/>
    <property type="evidence" value="ECO:0007669"/>
    <property type="project" value="TreeGrafter"/>
</dbReference>
<dbReference type="GO" id="GO:0006935">
    <property type="term" value="P:chemotaxis"/>
    <property type="evidence" value="ECO:0007669"/>
    <property type="project" value="UniProtKB-KW"/>
</dbReference>
<comment type="similarity">
    <text evidence="2">Belongs to the methyl-accepting chemotaxis (MCP) protein family.</text>
</comment>